<protein>
    <submittedName>
        <fullName evidence="2">Uncharacterized protein</fullName>
    </submittedName>
</protein>
<gene>
    <name evidence="2" type="ORF">NPIL_374521</name>
</gene>
<keyword evidence="1" id="KW-1133">Transmembrane helix</keyword>
<keyword evidence="1" id="KW-0812">Transmembrane</keyword>
<proteinExistence type="predicted"/>
<feature type="transmembrane region" description="Helical" evidence="1">
    <location>
        <begin position="14"/>
        <end position="35"/>
    </location>
</feature>
<evidence type="ECO:0000313" key="2">
    <source>
        <dbReference type="EMBL" id="GFS92258.1"/>
    </source>
</evidence>
<sequence>MCSGDNSSLVLRHVISLVIVLRIGYGIQGVSLFVLEVNASVEIKTYYEKMVDFASAAKIADEIRAIPTQWADHDGQGHRLKQKMAILITAAIKDFPFIPRNDPIPIHGLQI</sequence>
<evidence type="ECO:0000256" key="1">
    <source>
        <dbReference type="SAM" id="Phobius"/>
    </source>
</evidence>
<evidence type="ECO:0000313" key="3">
    <source>
        <dbReference type="Proteomes" id="UP000887013"/>
    </source>
</evidence>
<dbReference type="AlphaFoldDB" id="A0A8X6N3L2"/>
<reference evidence="2" key="1">
    <citation type="submission" date="2020-08" db="EMBL/GenBank/DDBJ databases">
        <title>Multicomponent nature underlies the extraordinary mechanical properties of spider dragline silk.</title>
        <authorList>
            <person name="Kono N."/>
            <person name="Nakamura H."/>
            <person name="Mori M."/>
            <person name="Yoshida Y."/>
            <person name="Ohtoshi R."/>
            <person name="Malay A.D."/>
            <person name="Moran D.A.P."/>
            <person name="Tomita M."/>
            <person name="Numata K."/>
            <person name="Arakawa K."/>
        </authorList>
    </citation>
    <scope>NUCLEOTIDE SEQUENCE</scope>
</reference>
<keyword evidence="3" id="KW-1185">Reference proteome</keyword>
<comment type="caution">
    <text evidence="2">The sequence shown here is derived from an EMBL/GenBank/DDBJ whole genome shotgun (WGS) entry which is preliminary data.</text>
</comment>
<organism evidence="2 3">
    <name type="scientific">Nephila pilipes</name>
    <name type="common">Giant wood spider</name>
    <name type="synonym">Nephila maculata</name>
    <dbReference type="NCBI Taxonomy" id="299642"/>
    <lineage>
        <taxon>Eukaryota</taxon>
        <taxon>Metazoa</taxon>
        <taxon>Ecdysozoa</taxon>
        <taxon>Arthropoda</taxon>
        <taxon>Chelicerata</taxon>
        <taxon>Arachnida</taxon>
        <taxon>Araneae</taxon>
        <taxon>Araneomorphae</taxon>
        <taxon>Entelegynae</taxon>
        <taxon>Araneoidea</taxon>
        <taxon>Nephilidae</taxon>
        <taxon>Nephila</taxon>
    </lineage>
</organism>
<dbReference type="EMBL" id="BMAW01099898">
    <property type="protein sequence ID" value="GFS92258.1"/>
    <property type="molecule type" value="Genomic_DNA"/>
</dbReference>
<name>A0A8X6N3L2_NEPPI</name>
<accession>A0A8X6N3L2</accession>
<dbReference type="Proteomes" id="UP000887013">
    <property type="component" value="Unassembled WGS sequence"/>
</dbReference>
<keyword evidence="1" id="KW-0472">Membrane</keyword>